<dbReference type="AlphaFoldDB" id="A0A8J3PN50"/>
<reference evidence="2" key="1">
    <citation type="submission" date="2021-01" db="EMBL/GenBank/DDBJ databases">
        <title>Whole genome shotgun sequence of Planosporangium flavigriseum NBRC 105377.</title>
        <authorList>
            <person name="Komaki H."/>
            <person name="Tamura T."/>
        </authorList>
    </citation>
    <scope>NUCLEOTIDE SEQUENCE</scope>
    <source>
        <strain evidence="2">NBRC 105377</strain>
    </source>
</reference>
<evidence type="ECO:0000256" key="1">
    <source>
        <dbReference type="SAM" id="MobiDB-lite"/>
    </source>
</evidence>
<keyword evidence="3" id="KW-1185">Reference proteome</keyword>
<organism evidence="2 3">
    <name type="scientific">Planosporangium flavigriseum</name>
    <dbReference type="NCBI Taxonomy" id="373681"/>
    <lineage>
        <taxon>Bacteria</taxon>
        <taxon>Bacillati</taxon>
        <taxon>Actinomycetota</taxon>
        <taxon>Actinomycetes</taxon>
        <taxon>Micromonosporales</taxon>
        <taxon>Micromonosporaceae</taxon>
        <taxon>Planosporangium</taxon>
    </lineage>
</organism>
<evidence type="ECO:0000313" key="2">
    <source>
        <dbReference type="EMBL" id="GIG73586.1"/>
    </source>
</evidence>
<gene>
    <name evidence="2" type="ORF">Pfl04_19900</name>
</gene>
<name>A0A8J3PN50_9ACTN</name>
<proteinExistence type="predicted"/>
<sequence>MNSGAVPAQLHELAAEFADDLTTRVQRIIPTDERFTALAIGQDHRAFVGVGVFTGEEFMPLRLMIKDAHRSRPPDPATPSGRGSRRAEC</sequence>
<comment type="caution">
    <text evidence="2">The sequence shown here is derived from an EMBL/GenBank/DDBJ whole genome shotgun (WGS) entry which is preliminary data.</text>
</comment>
<feature type="region of interest" description="Disordered" evidence="1">
    <location>
        <begin position="67"/>
        <end position="89"/>
    </location>
</feature>
<dbReference type="Proteomes" id="UP000653674">
    <property type="component" value="Unassembled WGS sequence"/>
</dbReference>
<accession>A0A8J3PN50</accession>
<dbReference type="EMBL" id="BONU01000010">
    <property type="protein sequence ID" value="GIG73586.1"/>
    <property type="molecule type" value="Genomic_DNA"/>
</dbReference>
<evidence type="ECO:0000313" key="3">
    <source>
        <dbReference type="Proteomes" id="UP000653674"/>
    </source>
</evidence>
<protein>
    <submittedName>
        <fullName evidence="2">Uncharacterized protein</fullName>
    </submittedName>
</protein>